<proteinExistence type="predicted"/>
<gene>
    <name evidence="1" type="ORF">GCM10007116_16470</name>
</gene>
<dbReference type="EMBL" id="BMQS01000015">
    <property type="protein sequence ID" value="GGT99794.1"/>
    <property type="molecule type" value="Genomic_DNA"/>
</dbReference>
<comment type="caution">
    <text evidence="1">The sequence shown here is derived from an EMBL/GenBank/DDBJ whole genome shotgun (WGS) entry which is preliminary data.</text>
</comment>
<protein>
    <submittedName>
        <fullName evidence="1">Uncharacterized protein</fullName>
    </submittedName>
</protein>
<organism evidence="1 2">
    <name type="scientific">Sulfodiicoccus acidiphilus</name>
    <dbReference type="NCBI Taxonomy" id="1670455"/>
    <lineage>
        <taxon>Archaea</taxon>
        <taxon>Thermoproteota</taxon>
        <taxon>Thermoprotei</taxon>
        <taxon>Sulfolobales</taxon>
        <taxon>Sulfolobaceae</taxon>
        <taxon>Sulfodiicoccus</taxon>
    </lineage>
</organism>
<evidence type="ECO:0000313" key="1">
    <source>
        <dbReference type="EMBL" id="GGT99794.1"/>
    </source>
</evidence>
<dbReference type="Proteomes" id="UP000616143">
    <property type="component" value="Unassembled WGS sequence"/>
</dbReference>
<sequence length="70" mass="8005">MIRVYTSHLGAIWSVRKPFLFKSISCDNVAVLFVRDYLMQFPSMPMFKSLYVESSRGLRLPFGVIATTPS</sequence>
<dbReference type="AlphaFoldDB" id="A0A830H0F9"/>
<reference evidence="1" key="2">
    <citation type="submission" date="2020-09" db="EMBL/GenBank/DDBJ databases">
        <authorList>
            <person name="Sun Q."/>
            <person name="Ohkuma M."/>
        </authorList>
    </citation>
    <scope>NUCLEOTIDE SEQUENCE</scope>
    <source>
        <strain evidence="1">JCM 31740</strain>
    </source>
</reference>
<name>A0A830H0F9_9CREN</name>
<accession>A0A830H0F9</accession>
<reference evidence="1" key="1">
    <citation type="journal article" date="2014" name="Int. J. Syst. Evol. Microbiol.">
        <title>Complete genome sequence of Corynebacterium casei LMG S-19264T (=DSM 44701T), isolated from a smear-ripened cheese.</title>
        <authorList>
            <consortium name="US DOE Joint Genome Institute (JGI-PGF)"/>
            <person name="Walter F."/>
            <person name="Albersmeier A."/>
            <person name="Kalinowski J."/>
            <person name="Ruckert C."/>
        </authorList>
    </citation>
    <scope>NUCLEOTIDE SEQUENCE</scope>
    <source>
        <strain evidence="1">JCM 31740</strain>
    </source>
</reference>
<evidence type="ECO:0000313" key="2">
    <source>
        <dbReference type="Proteomes" id="UP000616143"/>
    </source>
</evidence>